<reference evidence="1 2" key="1">
    <citation type="submission" date="2016-02" db="EMBL/GenBank/DDBJ databases">
        <title>Draft genome sequence of the strain BR 10247T Bradyrhizobium neotropicale isolated from nodules of Centrolobium paraense.</title>
        <authorList>
            <person name="Simoes-Araujo J.L."/>
            <person name="Barauna A.C."/>
            <person name="Silva K."/>
            <person name="Zilli J.E."/>
        </authorList>
    </citation>
    <scope>NUCLEOTIDE SEQUENCE [LARGE SCALE GENOMIC DNA]</scope>
    <source>
        <strain evidence="1 2">BR 10247</strain>
    </source>
</reference>
<keyword evidence="2" id="KW-1185">Reference proteome</keyword>
<gene>
    <name evidence="1" type="ORF">AXW67_16815</name>
</gene>
<accession>A0A176Z2Z3</accession>
<name>A0A176Z2Z3_9BRAD</name>
<dbReference type="Proteomes" id="UP000077173">
    <property type="component" value="Unassembled WGS sequence"/>
</dbReference>
<proteinExistence type="predicted"/>
<protein>
    <submittedName>
        <fullName evidence="1">Uncharacterized protein</fullName>
    </submittedName>
</protein>
<dbReference type="AlphaFoldDB" id="A0A176Z2Z3"/>
<organism evidence="1 2">
    <name type="scientific">Bradyrhizobium neotropicale</name>
    <dbReference type="NCBI Taxonomy" id="1497615"/>
    <lineage>
        <taxon>Bacteria</taxon>
        <taxon>Pseudomonadati</taxon>
        <taxon>Pseudomonadota</taxon>
        <taxon>Alphaproteobacteria</taxon>
        <taxon>Hyphomicrobiales</taxon>
        <taxon>Nitrobacteraceae</taxon>
        <taxon>Bradyrhizobium</taxon>
    </lineage>
</organism>
<dbReference type="RefSeq" id="WP_063679608.1">
    <property type="nucleotide sequence ID" value="NZ_LSEF01000064.1"/>
</dbReference>
<sequence length="84" mass="9084">MPKNRVLITKGAACLHTPQIFLTDFSDRSVPSTRAKRAADTVVSGLSAAGVLAVSLGLSRIYDNDLEQSDAERLQEDRLWAGDP</sequence>
<comment type="caution">
    <text evidence="1">The sequence shown here is derived from an EMBL/GenBank/DDBJ whole genome shotgun (WGS) entry which is preliminary data.</text>
</comment>
<evidence type="ECO:0000313" key="1">
    <source>
        <dbReference type="EMBL" id="OAF15028.1"/>
    </source>
</evidence>
<evidence type="ECO:0000313" key="2">
    <source>
        <dbReference type="Proteomes" id="UP000077173"/>
    </source>
</evidence>
<dbReference type="EMBL" id="LSEF01000064">
    <property type="protein sequence ID" value="OAF15028.1"/>
    <property type="molecule type" value="Genomic_DNA"/>
</dbReference>